<dbReference type="Proteomes" id="UP000540506">
    <property type="component" value="Unassembled WGS sequence"/>
</dbReference>
<organism evidence="1 2">
    <name type="scientific">Kitasatospora kifunensis</name>
    <name type="common">Streptomyces kifunensis</name>
    <dbReference type="NCBI Taxonomy" id="58351"/>
    <lineage>
        <taxon>Bacteria</taxon>
        <taxon>Bacillati</taxon>
        <taxon>Actinomycetota</taxon>
        <taxon>Actinomycetes</taxon>
        <taxon>Kitasatosporales</taxon>
        <taxon>Streptomycetaceae</taxon>
        <taxon>Kitasatospora</taxon>
    </lineage>
</organism>
<dbReference type="AlphaFoldDB" id="A0A7W7VUK7"/>
<dbReference type="RefSeq" id="WP_184934876.1">
    <property type="nucleotide sequence ID" value="NZ_JACHJV010000001.1"/>
</dbReference>
<sequence length="67" mass="6588">MTSLRNDALPARPAPATTLLSKRCALPLLTVTLFGLILAGAGSAAACDSANLGGLGNSGFGNACVNE</sequence>
<proteinExistence type="predicted"/>
<name>A0A7W7VUK7_KITKI</name>
<evidence type="ECO:0000313" key="1">
    <source>
        <dbReference type="EMBL" id="MBB4922754.1"/>
    </source>
</evidence>
<comment type="caution">
    <text evidence="1">The sequence shown here is derived from an EMBL/GenBank/DDBJ whole genome shotgun (WGS) entry which is preliminary data.</text>
</comment>
<evidence type="ECO:0000313" key="2">
    <source>
        <dbReference type="Proteomes" id="UP000540506"/>
    </source>
</evidence>
<gene>
    <name evidence="1" type="ORF">FHR34_001747</name>
</gene>
<reference evidence="1 2" key="1">
    <citation type="submission" date="2020-08" db="EMBL/GenBank/DDBJ databases">
        <title>Sequencing the genomes of 1000 actinobacteria strains.</title>
        <authorList>
            <person name="Klenk H.-P."/>
        </authorList>
    </citation>
    <scope>NUCLEOTIDE SEQUENCE [LARGE SCALE GENOMIC DNA]</scope>
    <source>
        <strain evidence="1 2">DSM 41654</strain>
    </source>
</reference>
<keyword evidence="2" id="KW-1185">Reference proteome</keyword>
<dbReference type="EMBL" id="JACHJV010000001">
    <property type="protein sequence ID" value="MBB4922754.1"/>
    <property type="molecule type" value="Genomic_DNA"/>
</dbReference>
<protein>
    <submittedName>
        <fullName evidence="1">Uncharacterized protein</fullName>
    </submittedName>
</protein>
<accession>A0A7W7VUK7</accession>